<dbReference type="InterPro" id="IPR026634">
    <property type="entry name" value="TPST-like"/>
</dbReference>
<dbReference type="PANTHER" id="PTHR12788">
    <property type="entry name" value="PROTEIN-TYROSINE SULFOTRANSFERASE 2"/>
    <property type="match status" value="1"/>
</dbReference>
<evidence type="ECO:0000256" key="1">
    <source>
        <dbReference type="ARBA" id="ARBA00022679"/>
    </source>
</evidence>
<dbReference type="SMART" id="SM00028">
    <property type="entry name" value="TPR"/>
    <property type="match status" value="4"/>
</dbReference>
<reference evidence="3 4" key="1">
    <citation type="submission" date="2019-04" db="EMBL/GenBank/DDBJ databases">
        <title>Altererythrobacter aquimixticola sp. nov., isolated from sediment of junction between the ocean and a freshwater spring.</title>
        <authorList>
            <person name="Yoon J.-H."/>
        </authorList>
    </citation>
    <scope>NUCLEOTIDE SEQUENCE [LARGE SCALE GENOMIC DNA]</scope>
    <source>
        <strain evidence="3 4">SSKS-13</strain>
    </source>
</reference>
<dbReference type="InterPro" id="IPR011990">
    <property type="entry name" value="TPR-like_helical_dom_sf"/>
</dbReference>
<keyword evidence="4" id="KW-1185">Reference proteome</keyword>
<dbReference type="AlphaFoldDB" id="A0A4T3F0W2"/>
<evidence type="ECO:0000256" key="2">
    <source>
        <dbReference type="PROSITE-ProRule" id="PRU00339"/>
    </source>
</evidence>
<accession>A0A4T3F0W2</accession>
<dbReference type="InterPro" id="IPR019734">
    <property type="entry name" value="TPR_rpt"/>
</dbReference>
<evidence type="ECO:0000313" key="4">
    <source>
        <dbReference type="Proteomes" id="UP000309389"/>
    </source>
</evidence>
<dbReference type="Pfam" id="PF14559">
    <property type="entry name" value="TPR_19"/>
    <property type="match status" value="1"/>
</dbReference>
<dbReference type="PROSITE" id="PS50005">
    <property type="entry name" value="TPR"/>
    <property type="match status" value="1"/>
</dbReference>
<dbReference type="SUPFAM" id="SSF52540">
    <property type="entry name" value="P-loop containing nucleoside triphosphate hydrolases"/>
    <property type="match status" value="1"/>
</dbReference>
<dbReference type="RefSeq" id="WP_136694308.1">
    <property type="nucleotide sequence ID" value="NZ_SSHH01000003.1"/>
</dbReference>
<protein>
    <submittedName>
        <fullName evidence="3">Sulfotransferase family protein</fullName>
    </submittedName>
</protein>
<comment type="caution">
    <text evidence="3">The sequence shown here is derived from an EMBL/GenBank/DDBJ whole genome shotgun (WGS) entry which is preliminary data.</text>
</comment>
<dbReference type="Proteomes" id="UP000309389">
    <property type="component" value="Unassembled WGS sequence"/>
</dbReference>
<gene>
    <name evidence="3" type="ORF">E5222_13585</name>
</gene>
<sequence>MNTAGPTAELSPATLEAQARQALEEGDLLAATNAAKSLVMQQRDAPQGYFLLGIAAEQAGQIDNAVLLLEAAAQRGPEAEHLAQLARLLSLLHRDGEAANVARKALVLDPSDARTLDTIGCVLTRIGDHEGAIAPFTSAVAIEPDNLDFRYNLAAAASFTGQVEAARENYEAILSTDPGNARAHYALAILSRQTAAANHVPRLRQVLTEASDPDDALRIRYALAKELEDLGDAEAFEHLSTANAQHKRALQYDFADDAAIFDAIEALFAGRDGKLFAGEGNPDGSPIFVTGMPRTGTTLVDRILSSHHHVASAGELQAMPVAVKRLAGTPSRKVIDAETVQASGDIEPQRIGEAYMAQAAPHRPSEGSRFIDKLPANFLYIGHIARALPNARIVCLRRNPLDTVWSNYKNLFASQSAYYAYSYDLMDTARYYARFARLMALWDRLFPGRVLQLSYEELVADQESQTRRLLDHCGLDWDEACLNFHESKAAVATPSAAQVRRPLNADAVGRWRAHEKTLAPICDWFEEQGIPTG</sequence>
<dbReference type="Gene3D" id="1.25.40.10">
    <property type="entry name" value="Tetratricopeptide repeat domain"/>
    <property type="match status" value="1"/>
</dbReference>
<keyword evidence="1 3" id="KW-0808">Transferase</keyword>
<dbReference type="PANTHER" id="PTHR12788:SF10">
    <property type="entry name" value="PROTEIN-TYROSINE SULFOTRANSFERASE"/>
    <property type="match status" value="1"/>
</dbReference>
<proteinExistence type="predicted"/>
<dbReference type="Gene3D" id="3.40.50.300">
    <property type="entry name" value="P-loop containing nucleotide triphosphate hydrolases"/>
    <property type="match status" value="1"/>
</dbReference>
<dbReference type="SUPFAM" id="SSF48452">
    <property type="entry name" value="TPR-like"/>
    <property type="match status" value="1"/>
</dbReference>
<evidence type="ECO:0000313" key="3">
    <source>
        <dbReference type="EMBL" id="TIX49832.1"/>
    </source>
</evidence>
<name>A0A4T3F0W2_9SPHN</name>
<organism evidence="3 4">
    <name type="scientific">Alteraurantiacibacter aquimixticola</name>
    <dbReference type="NCBI Taxonomy" id="2489173"/>
    <lineage>
        <taxon>Bacteria</taxon>
        <taxon>Pseudomonadati</taxon>
        <taxon>Pseudomonadota</taxon>
        <taxon>Alphaproteobacteria</taxon>
        <taxon>Sphingomonadales</taxon>
        <taxon>Erythrobacteraceae</taxon>
        <taxon>Alteraurantiacibacter</taxon>
    </lineage>
</organism>
<dbReference type="Pfam" id="PF13469">
    <property type="entry name" value="Sulfotransfer_3"/>
    <property type="match status" value="1"/>
</dbReference>
<feature type="repeat" description="TPR" evidence="2">
    <location>
        <begin position="113"/>
        <end position="146"/>
    </location>
</feature>
<dbReference type="OrthoDB" id="9800698at2"/>
<dbReference type="GO" id="GO:0008476">
    <property type="term" value="F:protein-tyrosine sulfotransferase activity"/>
    <property type="evidence" value="ECO:0007669"/>
    <property type="project" value="InterPro"/>
</dbReference>
<dbReference type="EMBL" id="SSHH01000003">
    <property type="protein sequence ID" value="TIX49832.1"/>
    <property type="molecule type" value="Genomic_DNA"/>
</dbReference>
<dbReference type="InterPro" id="IPR027417">
    <property type="entry name" value="P-loop_NTPase"/>
</dbReference>
<keyword evidence="2" id="KW-0802">TPR repeat</keyword>